<name>A0AAF0XIV9_DAUCS</name>
<keyword evidence="4" id="KW-0804">Transcription</keyword>
<dbReference type="Proteomes" id="UP000077755">
    <property type="component" value="Chromosome 7"/>
</dbReference>
<proteinExistence type="predicted"/>
<reference evidence="7" key="1">
    <citation type="journal article" date="2016" name="Nat. Genet.">
        <title>A high-quality carrot genome assembly provides new insights into carotenoid accumulation and asterid genome evolution.</title>
        <authorList>
            <person name="Iorizzo M."/>
            <person name="Ellison S."/>
            <person name="Senalik D."/>
            <person name="Zeng P."/>
            <person name="Satapoomin P."/>
            <person name="Huang J."/>
            <person name="Bowman M."/>
            <person name="Iovene M."/>
            <person name="Sanseverino W."/>
            <person name="Cavagnaro P."/>
            <person name="Yildiz M."/>
            <person name="Macko-Podgorni A."/>
            <person name="Moranska E."/>
            <person name="Grzebelus E."/>
            <person name="Grzebelus D."/>
            <person name="Ashrafi H."/>
            <person name="Zheng Z."/>
            <person name="Cheng S."/>
            <person name="Spooner D."/>
            <person name="Van Deynze A."/>
            <person name="Simon P."/>
        </authorList>
    </citation>
    <scope>NUCLEOTIDE SEQUENCE</scope>
    <source>
        <tissue evidence="7">Leaf</tissue>
    </source>
</reference>
<comment type="subcellular location">
    <subcellularLocation>
        <location evidence="1">Nucleus</location>
    </subcellularLocation>
</comment>
<dbReference type="GO" id="GO:0045944">
    <property type="term" value="P:positive regulation of transcription by RNA polymerase II"/>
    <property type="evidence" value="ECO:0007669"/>
    <property type="project" value="InterPro"/>
</dbReference>
<dbReference type="CDD" id="cd00265">
    <property type="entry name" value="MADS_MEF2_like"/>
    <property type="match status" value="1"/>
</dbReference>
<dbReference type="AlphaFoldDB" id="A0AAF0XIV9"/>
<dbReference type="Pfam" id="PF00319">
    <property type="entry name" value="SRF-TF"/>
    <property type="match status" value="1"/>
</dbReference>
<keyword evidence="8" id="KW-1185">Reference proteome</keyword>
<reference evidence="7" key="2">
    <citation type="submission" date="2022-03" db="EMBL/GenBank/DDBJ databases">
        <title>Draft title - Genomic analysis of global carrot germplasm unveils the trajectory of domestication and the origin of high carotenoid orange carrot.</title>
        <authorList>
            <person name="Iorizzo M."/>
            <person name="Ellison S."/>
            <person name="Senalik D."/>
            <person name="Macko-Podgorni A."/>
            <person name="Grzebelus D."/>
            <person name="Bostan H."/>
            <person name="Rolling W."/>
            <person name="Curaba J."/>
            <person name="Simon P."/>
        </authorList>
    </citation>
    <scope>NUCLEOTIDE SEQUENCE</scope>
    <source>
        <tissue evidence="7">Leaf</tissue>
    </source>
</reference>
<dbReference type="PRINTS" id="PR00404">
    <property type="entry name" value="MADSDOMAIN"/>
</dbReference>
<evidence type="ECO:0000256" key="4">
    <source>
        <dbReference type="ARBA" id="ARBA00023163"/>
    </source>
</evidence>
<gene>
    <name evidence="7" type="ORF">DCAR_0728349</name>
</gene>
<evidence type="ECO:0000256" key="5">
    <source>
        <dbReference type="ARBA" id="ARBA00023242"/>
    </source>
</evidence>
<dbReference type="Gene3D" id="3.40.1810.10">
    <property type="entry name" value="Transcription factor, MADS-box"/>
    <property type="match status" value="1"/>
</dbReference>
<dbReference type="GO" id="GO:0046983">
    <property type="term" value="F:protein dimerization activity"/>
    <property type="evidence" value="ECO:0007669"/>
    <property type="project" value="InterPro"/>
</dbReference>
<dbReference type="SUPFAM" id="SSF55455">
    <property type="entry name" value="SRF-like"/>
    <property type="match status" value="1"/>
</dbReference>
<keyword evidence="3" id="KW-0238">DNA-binding</keyword>
<evidence type="ECO:0000256" key="3">
    <source>
        <dbReference type="ARBA" id="ARBA00023125"/>
    </source>
</evidence>
<dbReference type="GO" id="GO:0000977">
    <property type="term" value="F:RNA polymerase II transcription regulatory region sequence-specific DNA binding"/>
    <property type="evidence" value="ECO:0007669"/>
    <property type="project" value="InterPro"/>
</dbReference>
<evidence type="ECO:0000259" key="6">
    <source>
        <dbReference type="PROSITE" id="PS50066"/>
    </source>
</evidence>
<organism evidence="7 8">
    <name type="scientific">Daucus carota subsp. sativus</name>
    <name type="common">Carrot</name>
    <dbReference type="NCBI Taxonomy" id="79200"/>
    <lineage>
        <taxon>Eukaryota</taxon>
        <taxon>Viridiplantae</taxon>
        <taxon>Streptophyta</taxon>
        <taxon>Embryophyta</taxon>
        <taxon>Tracheophyta</taxon>
        <taxon>Spermatophyta</taxon>
        <taxon>Magnoliopsida</taxon>
        <taxon>eudicotyledons</taxon>
        <taxon>Gunneridae</taxon>
        <taxon>Pentapetalae</taxon>
        <taxon>asterids</taxon>
        <taxon>campanulids</taxon>
        <taxon>Apiales</taxon>
        <taxon>Apiaceae</taxon>
        <taxon>Apioideae</taxon>
        <taxon>Scandiceae</taxon>
        <taxon>Daucinae</taxon>
        <taxon>Daucus</taxon>
        <taxon>Daucus sect. Daucus</taxon>
    </lineage>
</organism>
<dbReference type="SMART" id="SM00432">
    <property type="entry name" value="MADS"/>
    <property type="match status" value="1"/>
</dbReference>
<keyword evidence="5" id="KW-0539">Nucleus</keyword>
<accession>A0AAF0XIV9</accession>
<evidence type="ECO:0000256" key="2">
    <source>
        <dbReference type="ARBA" id="ARBA00023015"/>
    </source>
</evidence>
<dbReference type="InterPro" id="IPR036879">
    <property type="entry name" value="TF_MADSbox_sf"/>
</dbReference>
<evidence type="ECO:0000313" key="7">
    <source>
        <dbReference type="EMBL" id="WOH08898.1"/>
    </source>
</evidence>
<dbReference type="GO" id="GO:0005634">
    <property type="term" value="C:nucleus"/>
    <property type="evidence" value="ECO:0007669"/>
    <property type="project" value="UniProtKB-SubCell"/>
</dbReference>
<dbReference type="PROSITE" id="PS00350">
    <property type="entry name" value="MADS_BOX_1"/>
    <property type="match status" value="1"/>
</dbReference>
<dbReference type="InterPro" id="IPR002100">
    <property type="entry name" value="TF_MADSbox"/>
</dbReference>
<keyword evidence="2" id="KW-0805">Transcription regulation</keyword>
<feature type="domain" description="MADS-box" evidence="6">
    <location>
        <begin position="1"/>
        <end position="61"/>
    </location>
</feature>
<dbReference type="PANTHER" id="PTHR48019">
    <property type="entry name" value="SERUM RESPONSE FACTOR HOMOLOG"/>
    <property type="match status" value="1"/>
</dbReference>
<dbReference type="EMBL" id="CP093349">
    <property type="protein sequence ID" value="WOH08898.1"/>
    <property type="molecule type" value="Genomic_DNA"/>
</dbReference>
<sequence>MGRKKLEIKRIEDKCNRQVTFSKRRTGLLKKAKQLSILCDAQIGVIIRSNRGKLYEFSHATSLNEVLQKYHDVTDIEDRETIGIFEPKSSKYAGKQADENLLPRVQRQLDFDQLHVPDLVQLEKELESALVQTKAAKILPILAKMMNRVLSLDNWRLQNKLVAGYVRFLMPPHCQSDLATVHRHSDSLPCLPLS</sequence>
<evidence type="ECO:0000313" key="8">
    <source>
        <dbReference type="Proteomes" id="UP000077755"/>
    </source>
</evidence>
<evidence type="ECO:0000256" key="1">
    <source>
        <dbReference type="ARBA" id="ARBA00004123"/>
    </source>
</evidence>
<dbReference type="PROSITE" id="PS50066">
    <property type="entry name" value="MADS_BOX_2"/>
    <property type="match status" value="1"/>
</dbReference>
<protein>
    <recommendedName>
        <fullName evidence="6">MADS-box domain-containing protein</fullName>
    </recommendedName>
</protein>
<dbReference type="InterPro" id="IPR033896">
    <property type="entry name" value="MEF2-like_N"/>
</dbReference>
<dbReference type="InterPro" id="IPR050142">
    <property type="entry name" value="MADS-box/MEF2_TF"/>
</dbReference>